<dbReference type="SUPFAM" id="SSF52540">
    <property type="entry name" value="P-loop containing nucleoside triphosphate hydrolases"/>
    <property type="match status" value="1"/>
</dbReference>
<accession>A0A5Q2MZI9</accession>
<dbReference type="Gene3D" id="3.40.50.300">
    <property type="entry name" value="P-loop containing nucleotide triphosphate hydrolases"/>
    <property type="match status" value="1"/>
</dbReference>
<sequence>MTNKIGLAIPWLEEFSLVFKEAHLDWTAGSQDSLRKILSSEKKDDCDILLLSSKLPGILGADELFEWAMQINCVKRVALLESDEDELASKLHKTGWEVLQNGITPIEKVTSLLGLHFKECIGNIVSVFTPAGSHTAVISMELAYQLNRRGNRTLLVDSGSGAEISRRLKWSEGKGLAYLISAYEGQGTITEQDIEQSLINWSGGVLIPGYSSLNDFNRLTEDFAIKFFKKAQEMFSSIVVDTSTIALLPFTFSALCSSTHIITPYRAKWVYEINNEQVKELNQVKKDIEEKVIPVAVNMEALSAKSERVVFDMARSDEPIEKWTGFGEPLLKRITVQEGGASFGAGITEGKSKRGLFSVFRSF</sequence>
<organism evidence="1 2">
    <name type="scientific">Heliorestis convoluta</name>
    <dbReference type="NCBI Taxonomy" id="356322"/>
    <lineage>
        <taxon>Bacteria</taxon>
        <taxon>Bacillati</taxon>
        <taxon>Bacillota</taxon>
        <taxon>Clostridia</taxon>
        <taxon>Eubacteriales</taxon>
        <taxon>Heliobacteriaceae</taxon>
        <taxon>Heliorestis</taxon>
    </lineage>
</organism>
<reference evidence="2" key="1">
    <citation type="submission" date="2019-11" db="EMBL/GenBank/DDBJ databases">
        <title>Genome sequence of Heliorestis convoluta strain HH, an alkaliphilic and minimalistic phototrophic bacterium from a soda lake in Egypt.</title>
        <authorList>
            <person name="Dewey E.D."/>
            <person name="Stokes L.M."/>
            <person name="Burchell B.M."/>
            <person name="Shaffer K.N."/>
            <person name="Huntington A.M."/>
            <person name="Baker J.M."/>
            <person name="Nadendla S."/>
            <person name="Giglio M.G."/>
            <person name="Touchman J.W."/>
            <person name="Blankenship R.E."/>
            <person name="Madigan M.T."/>
            <person name="Sattley W.M."/>
        </authorList>
    </citation>
    <scope>NUCLEOTIDE SEQUENCE [LARGE SCALE GENOMIC DNA]</scope>
    <source>
        <strain evidence="2">HH</strain>
    </source>
</reference>
<gene>
    <name evidence="1" type="ORF">FTV88_0173</name>
</gene>
<protein>
    <submittedName>
        <fullName evidence="1">Uncharacterized protein</fullName>
    </submittedName>
</protein>
<dbReference type="RefSeq" id="WP_153723941.1">
    <property type="nucleotide sequence ID" value="NZ_CP045875.1"/>
</dbReference>
<dbReference type="KEGG" id="hcv:FTV88_0173"/>
<dbReference type="Proteomes" id="UP000366051">
    <property type="component" value="Chromosome"/>
</dbReference>
<proteinExistence type="predicted"/>
<name>A0A5Q2MZI9_9FIRM</name>
<dbReference type="OrthoDB" id="2078516at2"/>
<evidence type="ECO:0000313" key="1">
    <source>
        <dbReference type="EMBL" id="QGG46352.1"/>
    </source>
</evidence>
<dbReference type="AlphaFoldDB" id="A0A5Q2MZI9"/>
<keyword evidence="2" id="KW-1185">Reference proteome</keyword>
<dbReference type="InterPro" id="IPR027417">
    <property type="entry name" value="P-loop_NTPase"/>
</dbReference>
<evidence type="ECO:0000313" key="2">
    <source>
        <dbReference type="Proteomes" id="UP000366051"/>
    </source>
</evidence>
<dbReference type="EMBL" id="CP045875">
    <property type="protein sequence ID" value="QGG46352.1"/>
    <property type="molecule type" value="Genomic_DNA"/>
</dbReference>